<dbReference type="Pfam" id="PF00512">
    <property type="entry name" value="HisKA"/>
    <property type="match status" value="1"/>
</dbReference>
<dbReference type="EMBL" id="SZQL01000004">
    <property type="protein sequence ID" value="TKK69922.1"/>
    <property type="molecule type" value="Genomic_DNA"/>
</dbReference>
<feature type="domain" description="Histidine kinase" evidence="6">
    <location>
        <begin position="683"/>
        <end position="899"/>
    </location>
</feature>
<dbReference type="InterPro" id="IPR003661">
    <property type="entry name" value="HisK_dim/P_dom"/>
</dbReference>
<evidence type="ECO:0000259" key="6">
    <source>
        <dbReference type="PROSITE" id="PS50109"/>
    </source>
</evidence>
<evidence type="ECO:0000256" key="5">
    <source>
        <dbReference type="ARBA" id="ARBA00022777"/>
    </source>
</evidence>
<sequence>MFMEGDVLYDNEDAGKMFRSFNLISQHFENQESDLHQHLFTKLPVAILVLKGDHYIIDATNDVNLAIWGKGPEVIGKPLLEIMPDFSEPNHLHILNDVYKKGQSFYFKELPITLTREGKLTTSYYTVEYQPLRDVDDNITGIVVAGFDVTSHVVDRQQLAKSEQKFKDMITHAPVSIAIYKGRNAVFEFVNEDYLKRVDKRYDELIGKPFFEVLPEFAGQGLEEIFEEVFTTGEPYYAKAFSASFTRYGKKANYYSNFVYYPIRNANKEVDGIMVILNDISDLVQSAKATEESEQRFRNLVMQSPVAMGFFKGQDLIVDMVNEAMLKMWQRTDAEVMGRRLVDIFPELKDQPFPALLNQVYETGKIYKDDEAITYVRTPTGELQEKYMQLQYLPLQGAYKQTTGILITINDITAQVRARKQVEENEQYFRKMADNVPVIIFLWKSDGYSIYKNRQWYEYTGASEEEAQGFSWLNYVDINSRPEVQQTLFNAIKNKTSLKVEFQLRRKDGKYRWFEKAVTPRFDNNGQIEGYIGTMSDIHERKLAEEQLKDAEERLRLAAEATGMATFDMDMQTYNIIYSPRLLEIFGYANTEDQNVMPRSKLFERIHPDDLAIAENAMNRAYQNGSYTYEARIIWADKSIHWIKVEGKIFYSPSNKPMRMIGMVEDITRRKQLEQHKDDFMGIVSHELKTPVTTLKVYTQLLQEQFKSVSDAIPGNMVHRMDSQINKLRLLIKDLLDTARIDTGTLQLDYQLFDLNKILNDVVEELSVTNHTHRIIKQSSQSFMIVGDAARTSQVVFNLISNAIKYSPNAQEVIINAQQKEKFVWCSIQDFGVGIIPDNLPNLFDKYFRINNKILGTYPGLGLGLFISAQIIRLQGGDIWAESEEGKGSTFWFSLPLANIHNE</sequence>
<dbReference type="InterPro" id="IPR013655">
    <property type="entry name" value="PAS_fold_3"/>
</dbReference>
<dbReference type="AlphaFoldDB" id="A0A4U3L4Q3"/>
<dbReference type="InterPro" id="IPR052162">
    <property type="entry name" value="Sensor_kinase/Photoreceptor"/>
</dbReference>
<evidence type="ECO:0000259" key="7">
    <source>
        <dbReference type="PROSITE" id="PS50112"/>
    </source>
</evidence>
<proteinExistence type="predicted"/>
<accession>A0A4U3L4Q3</accession>
<dbReference type="PROSITE" id="PS50112">
    <property type="entry name" value="PAS"/>
    <property type="match status" value="2"/>
</dbReference>
<dbReference type="PROSITE" id="PS50109">
    <property type="entry name" value="HIS_KIN"/>
    <property type="match status" value="1"/>
</dbReference>
<evidence type="ECO:0000259" key="8">
    <source>
        <dbReference type="PROSITE" id="PS50113"/>
    </source>
</evidence>
<dbReference type="SMART" id="SM00086">
    <property type="entry name" value="PAC"/>
    <property type="match status" value="4"/>
</dbReference>
<dbReference type="Gene3D" id="1.10.287.130">
    <property type="match status" value="1"/>
</dbReference>
<feature type="domain" description="PAC" evidence="8">
    <location>
        <begin position="627"/>
        <end position="679"/>
    </location>
</feature>
<dbReference type="Pfam" id="PF08447">
    <property type="entry name" value="PAS_3"/>
    <property type="match status" value="2"/>
</dbReference>
<protein>
    <recommendedName>
        <fullName evidence="2">histidine kinase</fullName>
        <ecNumber evidence="2">2.7.13.3</ecNumber>
    </recommendedName>
</protein>
<dbReference type="Pfam" id="PF13426">
    <property type="entry name" value="PAS_9"/>
    <property type="match status" value="1"/>
</dbReference>
<dbReference type="InterPro" id="IPR035965">
    <property type="entry name" value="PAS-like_dom_sf"/>
</dbReference>
<dbReference type="Gene3D" id="2.10.70.100">
    <property type="match status" value="1"/>
</dbReference>
<dbReference type="PANTHER" id="PTHR43304:SF1">
    <property type="entry name" value="PAC DOMAIN-CONTAINING PROTEIN"/>
    <property type="match status" value="1"/>
</dbReference>
<dbReference type="NCBIfam" id="TIGR00229">
    <property type="entry name" value="sensory_box"/>
    <property type="match status" value="4"/>
</dbReference>
<dbReference type="SMART" id="SM00387">
    <property type="entry name" value="HATPase_c"/>
    <property type="match status" value="1"/>
</dbReference>
<dbReference type="FunFam" id="3.30.450.20:FF:000099">
    <property type="entry name" value="Sensory box sensor histidine kinase"/>
    <property type="match status" value="1"/>
</dbReference>
<dbReference type="FunFam" id="3.30.565.10:FF:000006">
    <property type="entry name" value="Sensor histidine kinase WalK"/>
    <property type="match status" value="1"/>
</dbReference>
<dbReference type="Proteomes" id="UP000305848">
    <property type="component" value="Unassembled WGS sequence"/>
</dbReference>
<evidence type="ECO:0000313" key="10">
    <source>
        <dbReference type="Proteomes" id="UP000305848"/>
    </source>
</evidence>
<dbReference type="InterPro" id="IPR036890">
    <property type="entry name" value="HATPase_C_sf"/>
</dbReference>
<evidence type="ECO:0000313" key="9">
    <source>
        <dbReference type="EMBL" id="TKK69922.1"/>
    </source>
</evidence>
<evidence type="ECO:0000256" key="4">
    <source>
        <dbReference type="ARBA" id="ARBA00022679"/>
    </source>
</evidence>
<dbReference type="SUPFAM" id="SSF55785">
    <property type="entry name" value="PYP-like sensor domain (PAS domain)"/>
    <property type="match status" value="5"/>
</dbReference>
<dbReference type="Gene3D" id="3.30.450.20">
    <property type="entry name" value="PAS domain"/>
    <property type="match status" value="5"/>
</dbReference>
<evidence type="ECO:0000256" key="1">
    <source>
        <dbReference type="ARBA" id="ARBA00000085"/>
    </source>
</evidence>
<keyword evidence="5" id="KW-0418">Kinase</keyword>
<dbReference type="InterPro" id="IPR005467">
    <property type="entry name" value="His_kinase_dom"/>
</dbReference>
<dbReference type="PROSITE" id="PS50113">
    <property type="entry name" value="PAC"/>
    <property type="match status" value="2"/>
</dbReference>
<dbReference type="Pfam" id="PF08448">
    <property type="entry name" value="PAS_4"/>
    <property type="match status" value="2"/>
</dbReference>
<dbReference type="InterPro" id="IPR001610">
    <property type="entry name" value="PAC"/>
</dbReference>
<keyword evidence="4" id="KW-0808">Transferase</keyword>
<dbReference type="InterPro" id="IPR004358">
    <property type="entry name" value="Sig_transdc_His_kin-like_C"/>
</dbReference>
<dbReference type="InterPro" id="IPR036097">
    <property type="entry name" value="HisK_dim/P_sf"/>
</dbReference>
<dbReference type="SMART" id="SM00388">
    <property type="entry name" value="HisKA"/>
    <property type="match status" value="1"/>
</dbReference>
<dbReference type="RefSeq" id="WP_137261144.1">
    <property type="nucleotide sequence ID" value="NZ_SZQL01000004.1"/>
</dbReference>
<feature type="domain" description="PAS" evidence="7">
    <location>
        <begin position="551"/>
        <end position="625"/>
    </location>
</feature>
<dbReference type="InterPro" id="IPR003594">
    <property type="entry name" value="HATPase_dom"/>
</dbReference>
<organism evidence="9 10">
    <name type="scientific">Ilyomonas limi</name>
    <dbReference type="NCBI Taxonomy" id="2575867"/>
    <lineage>
        <taxon>Bacteria</taxon>
        <taxon>Pseudomonadati</taxon>
        <taxon>Bacteroidota</taxon>
        <taxon>Chitinophagia</taxon>
        <taxon>Chitinophagales</taxon>
        <taxon>Chitinophagaceae</taxon>
        <taxon>Ilyomonas</taxon>
    </lineage>
</organism>
<dbReference type="OrthoDB" id="607558at2"/>
<dbReference type="GO" id="GO:0000155">
    <property type="term" value="F:phosphorelay sensor kinase activity"/>
    <property type="evidence" value="ECO:0007669"/>
    <property type="project" value="InterPro"/>
</dbReference>
<reference evidence="9 10" key="1">
    <citation type="submission" date="2019-05" db="EMBL/GenBank/DDBJ databases">
        <title>Panacibacter sp. strain 17mud1-8 Genome sequencing and assembly.</title>
        <authorList>
            <person name="Chhetri G."/>
        </authorList>
    </citation>
    <scope>NUCLEOTIDE SEQUENCE [LARGE SCALE GENOMIC DNA]</scope>
    <source>
        <strain evidence="9 10">17mud1-8</strain>
    </source>
</reference>
<name>A0A4U3L4Q3_9BACT</name>
<comment type="caution">
    <text evidence="9">The sequence shown here is derived from an EMBL/GenBank/DDBJ whole genome shotgun (WGS) entry which is preliminary data.</text>
</comment>
<feature type="domain" description="PAC" evidence="8">
    <location>
        <begin position="498"/>
        <end position="550"/>
    </location>
</feature>
<dbReference type="InterPro" id="IPR013656">
    <property type="entry name" value="PAS_4"/>
</dbReference>
<dbReference type="SUPFAM" id="SSF55874">
    <property type="entry name" value="ATPase domain of HSP90 chaperone/DNA topoisomerase II/histidine kinase"/>
    <property type="match status" value="1"/>
</dbReference>
<gene>
    <name evidence="9" type="ORF">FC093_07550</name>
</gene>
<dbReference type="Gene3D" id="3.30.565.10">
    <property type="entry name" value="Histidine kinase-like ATPase, C-terminal domain"/>
    <property type="match status" value="1"/>
</dbReference>
<keyword evidence="10" id="KW-1185">Reference proteome</keyword>
<dbReference type="EC" id="2.7.13.3" evidence="2"/>
<evidence type="ECO:0000256" key="3">
    <source>
        <dbReference type="ARBA" id="ARBA00022553"/>
    </source>
</evidence>
<evidence type="ECO:0000256" key="2">
    <source>
        <dbReference type="ARBA" id="ARBA00012438"/>
    </source>
</evidence>
<dbReference type="Pfam" id="PF02518">
    <property type="entry name" value="HATPase_c"/>
    <property type="match status" value="1"/>
</dbReference>
<keyword evidence="3" id="KW-0597">Phosphoprotein</keyword>
<dbReference type="SMART" id="SM00091">
    <property type="entry name" value="PAS"/>
    <property type="match status" value="5"/>
</dbReference>
<dbReference type="InterPro" id="IPR000700">
    <property type="entry name" value="PAS-assoc_C"/>
</dbReference>
<dbReference type="CDD" id="cd00082">
    <property type="entry name" value="HisKA"/>
    <property type="match status" value="1"/>
</dbReference>
<comment type="catalytic activity">
    <reaction evidence="1">
        <text>ATP + protein L-histidine = ADP + protein N-phospho-L-histidine.</text>
        <dbReference type="EC" id="2.7.13.3"/>
    </reaction>
</comment>
<dbReference type="CDD" id="cd00130">
    <property type="entry name" value="PAS"/>
    <property type="match status" value="2"/>
</dbReference>
<dbReference type="PRINTS" id="PR00344">
    <property type="entry name" value="BCTRLSENSOR"/>
</dbReference>
<dbReference type="InterPro" id="IPR000014">
    <property type="entry name" value="PAS"/>
</dbReference>
<feature type="domain" description="PAS" evidence="7">
    <location>
        <begin position="425"/>
        <end position="495"/>
    </location>
</feature>
<dbReference type="CDD" id="cd00075">
    <property type="entry name" value="HATPase"/>
    <property type="match status" value="1"/>
</dbReference>
<dbReference type="SUPFAM" id="SSF47384">
    <property type="entry name" value="Homodimeric domain of signal transducing histidine kinase"/>
    <property type="match status" value="1"/>
</dbReference>
<dbReference type="PANTHER" id="PTHR43304">
    <property type="entry name" value="PHYTOCHROME-LIKE PROTEIN CPH1"/>
    <property type="match status" value="1"/>
</dbReference>